<evidence type="ECO:0000256" key="1">
    <source>
        <dbReference type="ARBA" id="ARBA00022679"/>
    </source>
</evidence>
<organism evidence="2 3">
    <name type="scientific">Tectimicrobiota bacterium</name>
    <dbReference type="NCBI Taxonomy" id="2528274"/>
    <lineage>
        <taxon>Bacteria</taxon>
        <taxon>Pseudomonadati</taxon>
        <taxon>Nitrospinota/Tectimicrobiota group</taxon>
        <taxon>Candidatus Tectimicrobiota</taxon>
    </lineage>
</organism>
<evidence type="ECO:0000313" key="3">
    <source>
        <dbReference type="Proteomes" id="UP000712673"/>
    </source>
</evidence>
<name>A0A937W486_UNCTE</name>
<dbReference type="InterPro" id="IPR050483">
    <property type="entry name" value="CoA-transferase_III_domain"/>
</dbReference>
<dbReference type="Gene3D" id="3.30.1540.10">
    <property type="entry name" value="formyl-coa transferase, domain 3"/>
    <property type="match status" value="1"/>
</dbReference>
<dbReference type="Pfam" id="PF02515">
    <property type="entry name" value="CoA_transf_3"/>
    <property type="match status" value="1"/>
</dbReference>
<protein>
    <submittedName>
        <fullName evidence="2">CoA transferase</fullName>
    </submittedName>
</protein>
<dbReference type="Proteomes" id="UP000712673">
    <property type="component" value="Unassembled WGS sequence"/>
</dbReference>
<dbReference type="Gene3D" id="3.40.50.10540">
    <property type="entry name" value="Crotonobetainyl-coa:carnitine coa-transferase, domain 1"/>
    <property type="match status" value="1"/>
</dbReference>
<gene>
    <name evidence="2" type="ORF">FJZ47_16860</name>
</gene>
<dbReference type="AlphaFoldDB" id="A0A937W486"/>
<dbReference type="InterPro" id="IPR003673">
    <property type="entry name" value="CoA-Trfase_fam_III"/>
</dbReference>
<sequence length="396" mass="43024">MSKPLQGVKVLDMTRVLAGPYCTMMLGDMGADVVKVERPEAGDDTRGYGPPFVNGESAYFMSINRNKRSLTLNLKHPEALTTLRRLIETADVLVENFRPGTMESFGYGYETVQELNPRLIFCSISGFGHTGPKAELPGYDLIIQGEGGVASLTGDPNGPPYKVGNSQADVVAGMMAFQSILLALIARGQTGRGQKVDLSMLDCQVAMLTYQAGIYFATGQSPTRMGNQHPTITPYETFRCKDGYINVACGNDGMWRSLCKAAGHDDWGADERFRTNADRVQNRRALSSILEPAILEKTMDEWIALLRVVGIPCGKIQSVGEICEDPQIIARDMVVTVEHPKAGPMRVTGVPLKLSETPGAVTLPPPLLGEHTGQVLTDWLQLSTADVDHLRQVGAL</sequence>
<accession>A0A937W486</accession>
<dbReference type="InterPro" id="IPR023606">
    <property type="entry name" value="CoA-Trfase_III_dom_1_sf"/>
</dbReference>
<comment type="caution">
    <text evidence="2">The sequence shown here is derived from an EMBL/GenBank/DDBJ whole genome shotgun (WGS) entry which is preliminary data.</text>
</comment>
<dbReference type="InterPro" id="IPR044855">
    <property type="entry name" value="CoA-Trfase_III_dom3_sf"/>
</dbReference>
<dbReference type="SUPFAM" id="SSF89796">
    <property type="entry name" value="CoA-transferase family III (CaiB/BaiF)"/>
    <property type="match status" value="1"/>
</dbReference>
<reference evidence="2" key="1">
    <citation type="submission" date="2019-03" db="EMBL/GenBank/DDBJ databases">
        <title>Lake Tanganyika Metagenome-Assembled Genomes (MAGs).</title>
        <authorList>
            <person name="Tran P."/>
        </authorList>
    </citation>
    <scope>NUCLEOTIDE SEQUENCE</scope>
    <source>
        <strain evidence="2">K_DeepCast_65m_m2_066</strain>
    </source>
</reference>
<evidence type="ECO:0000313" key="2">
    <source>
        <dbReference type="EMBL" id="MBM3225455.1"/>
    </source>
</evidence>
<dbReference type="PANTHER" id="PTHR48207:SF3">
    <property type="entry name" value="SUCCINATE--HYDROXYMETHYLGLUTARATE COA-TRANSFERASE"/>
    <property type="match status" value="1"/>
</dbReference>
<dbReference type="PANTHER" id="PTHR48207">
    <property type="entry name" value="SUCCINATE--HYDROXYMETHYLGLUTARATE COA-TRANSFERASE"/>
    <property type="match status" value="1"/>
</dbReference>
<keyword evidence="1 2" id="KW-0808">Transferase</keyword>
<proteinExistence type="predicted"/>
<dbReference type="GO" id="GO:0008410">
    <property type="term" value="F:CoA-transferase activity"/>
    <property type="evidence" value="ECO:0007669"/>
    <property type="project" value="TreeGrafter"/>
</dbReference>
<dbReference type="EMBL" id="VGLS01000581">
    <property type="protein sequence ID" value="MBM3225455.1"/>
    <property type="molecule type" value="Genomic_DNA"/>
</dbReference>